<dbReference type="PANTHER" id="PTHR30136:SF24">
    <property type="entry name" value="HTH-TYPE TRANSCRIPTIONAL REPRESSOR ALLR"/>
    <property type="match status" value="1"/>
</dbReference>
<reference evidence="6 7" key="1">
    <citation type="submission" date="2015-09" db="EMBL/GenBank/DDBJ databases">
        <authorList>
            <consortium name="Swine Surveillance"/>
        </authorList>
    </citation>
    <scope>NUCLEOTIDE SEQUENCE [LARGE SCALE GENOMIC DNA]</scope>
    <source>
        <strain evidence="6 7">CECT 5294</strain>
    </source>
</reference>
<gene>
    <name evidence="6" type="primary">iclR_2</name>
    <name evidence="6" type="ORF">THS5294_01618</name>
</gene>
<evidence type="ECO:0000256" key="2">
    <source>
        <dbReference type="ARBA" id="ARBA00023125"/>
    </source>
</evidence>
<proteinExistence type="predicted"/>
<dbReference type="PROSITE" id="PS51078">
    <property type="entry name" value="ICLR_ED"/>
    <property type="match status" value="1"/>
</dbReference>
<dbReference type="InterPro" id="IPR005471">
    <property type="entry name" value="Tscrpt_reg_IclR_N"/>
</dbReference>
<dbReference type="InterPro" id="IPR036388">
    <property type="entry name" value="WH-like_DNA-bd_sf"/>
</dbReference>
<dbReference type="RefSeq" id="WP_058123335.1">
    <property type="nucleotide sequence ID" value="NZ_CYRX01000025.1"/>
</dbReference>
<dbReference type="InterPro" id="IPR029016">
    <property type="entry name" value="GAF-like_dom_sf"/>
</dbReference>
<evidence type="ECO:0000256" key="3">
    <source>
        <dbReference type="ARBA" id="ARBA00023163"/>
    </source>
</evidence>
<dbReference type="PROSITE" id="PS51077">
    <property type="entry name" value="HTH_ICLR"/>
    <property type="match status" value="1"/>
</dbReference>
<dbReference type="Gene3D" id="1.10.10.10">
    <property type="entry name" value="Winged helix-like DNA-binding domain superfamily/Winged helix DNA-binding domain"/>
    <property type="match status" value="1"/>
</dbReference>
<dbReference type="SUPFAM" id="SSF55781">
    <property type="entry name" value="GAF domain-like"/>
    <property type="match status" value="1"/>
</dbReference>
<dbReference type="Pfam" id="PF01614">
    <property type="entry name" value="IclR_C"/>
    <property type="match status" value="1"/>
</dbReference>
<dbReference type="InterPro" id="IPR036390">
    <property type="entry name" value="WH_DNA-bd_sf"/>
</dbReference>
<dbReference type="InterPro" id="IPR050707">
    <property type="entry name" value="HTH_MetabolicPath_Reg"/>
</dbReference>
<evidence type="ECO:0000259" key="5">
    <source>
        <dbReference type="PROSITE" id="PS51078"/>
    </source>
</evidence>
<dbReference type="GO" id="GO:0003677">
    <property type="term" value="F:DNA binding"/>
    <property type="evidence" value="ECO:0007669"/>
    <property type="project" value="UniProtKB-KW"/>
</dbReference>
<dbReference type="AlphaFoldDB" id="A0A0P1EYW9"/>
<dbReference type="InterPro" id="IPR054844">
    <property type="entry name" value="TransRegBhcR"/>
</dbReference>
<feature type="domain" description="IclR-ED" evidence="5">
    <location>
        <begin position="82"/>
        <end position="265"/>
    </location>
</feature>
<evidence type="ECO:0000256" key="1">
    <source>
        <dbReference type="ARBA" id="ARBA00023015"/>
    </source>
</evidence>
<dbReference type="SMART" id="SM00346">
    <property type="entry name" value="HTH_ICLR"/>
    <property type="match status" value="1"/>
</dbReference>
<dbReference type="Gene3D" id="3.30.450.40">
    <property type="match status" value="1"/>
</dbReference>
<dbReference type="Pfam" id="PF09339">
    <property type="entry name" value="HTH_IclR"/>
    <property type="match status" value="1"/>
</dbReference>
<protein>
    <submittedName>
        <fullName evidence="6">Acetate operon repressor</fullName>
    </submittedName>
</protein>
<sequence>MKSKRGRPKAFHDTTEQNTIQSLDRALHVVNYVAQSPDRSLTEIATALEQSPATVYRVLVTLAGHQMVEMDPAEQTWHIGAGAFRLGSAFLRRSSLVERARPVMRHLMERTGETANIGIEKNGRVLFLGQVETHESIRAFFPPGTQAPMHTSGIGKAILSHFGPDRVHKIFESEAETYFTAHSLGTLDALTDDLALTRTRGFAVDNEERTLGMRCIAAPIFNSEGEAIAGLSISGPVVRISQDRVPEISRAVTEAAHKLTEAIGGPAMPVES</sequence>
<evidence type="ECO:0000313" key="6">
    <source>
        <dbReference type="EMBL" id="CUH60329.1"/>
    </source>
</evidence>
<feature type="domain" description="HTH iclR-type" evidence="4">
    <location>
        <begin position="20"/>
        <end position="81"/>
    </location>
</feature>
<name>A0A0P1EYW9_9RHOB</name>
<dbReference type="STRING" id="266809.PM03_05845"/>
<dbReference type="NCBIfam" id="NF045644">
    <property type="entry name" value="TransRegBhcR"/>
    <property type="match status" value="1"/>
</dbReference>
<evidence type="ECO:0000313" key="7">
    <source>
        <dbReference type="Proteomes" id="UP000051298"/>
    </source>
</evidence>
<organism evidence="6 7">
    <name type="scientific">Thalassobacter stenotrophicus</name>
    <dbReference type="NCBI Taxonomy" id="266809"/>
    <lineage>
        <taxon>Bacteria</taxon>
        <taxon>Pseudomonadati</taxon>
        <taxon>Pseudomonadota</taxon>
        <taxon>Alphaproteobacteria</taxon>
        <taxon>Rhodobacterales</taxon>
        <taxon>Roseobacteraceae</taxon>
        <taxon>Thalassobacter</taxon>
    </lineage>
</organism>
<evidence type="ECO:0000259" key="4">
    <source>
        <dbReference type="PROSITE" id="PS51077"/>
    </source>
</evidence>
<dbReference type="GO" id="GO:0045892">
    <property type="term" value="P:negative regulation of DNA-templated transcription"/>
    <property type="evidence" value="ECO:0007669"/>
    <property type="project" value="TreeGrafter"/>
</dbReference>
<dbReference type="Proteomes" id="UP000051298">
    <property type="component" value="Unassembled WGS sequence"/>
</dbReference>
<keyword evidence="3" id="KW-0804">Transcription</keyword>
<keyword evidence="1" id="KW-0805">Transcription regulation</keyword>
<dbReference type="PANTHER" id="PTHR30136">
    <property type="entry name" value="HELIX-TURN-HELIX TRANSCRIPTIONAL REGULATOR, ICLR FAMILY"/>
    <property type="match status" value="1"/>
</dbReference>
<dbReference type="GO" id="GO:0003700">
    <property type="term" value="F:DNA-binding transcription factor activity"/>
    <property type="evidence" value="ECO:0007669"/>
    <property type="project" value="TreeGrafter"/>
</dbReference>
<dbReference type="eggNOG" id="COG1414">
    <property type="taxonomic scope" value="Bacteria"/>
</dbReference>
<accession>A0A0P1EYW9</accession>
<dbReference type="EMBL" id="CYRX01000025">
    <property type="protein sequence ID" value="CUH60329.1"/>
    <property type="molecule type" value="Genomic_DNA"/>
</dbReference>
<dbReference type="SUPFAM" id="SSF46785">
    <property type="entry name" value="Winged helix' DNA-binding domain"/>
    <property type="match status" value="1"/>
</dbReference>
<keyword evidence="2" id="KW-0238">DNA-binding</keyword>
<dbReference type="InterPro" id="IPR014757">
    <property type="entry name" value="Tscrpt_reg_IclR_C"/>
</dbReference>